<name>A0A0E0M365_ORYPU</name>
<dbReference type="PANTHER" id="PTHR33165">
    <property type="entry name" value="F-BOX DOMAIN CONTAINING PROTEIN-LIKE-RELATED"/>
    <property type="match status" value="1"/>
</dbReference>
<dbReference type="OMA" id="HREWTRG"/>
<dbReference type="PANTHER" id="PTHR33165:SF72">
    <property type="entry name" value="F-BOX DOMAIN-CONTAINING PROTEIN"/>
    <property type="match status" value="1"/>
</dbReference>
<reference evidence="2" key="2">
    <citation type="submission" date="2018-05" db="EMBL/GenBank/DDBJ databases">
        <title>OpunRS2 (Oryza punctata Reference Sequence Version 2).</title>
        <authorList>
            <person name="Zhang J."/>
            <person name="Kudrna D."/>
            <person name="Lee S."/>
            <person name="Talag J."/>
            <person name="Welchert J."/>
            <person name="Wing R.A."/>
        </authorList>
    </citation>
    <scope>NUCLEOTIDE SEQUENCE [LARGE SCALE GENOMIC DNA]</scope>
</reference>
<keyword evidence="3" id="KW-1185">Reference proteome</keyword>
<evidence type="ECO:0000313" key="2">
    <source>
        <dbReference type="EnsemblPlants" id="OPUNC09G14310.1"/>
    </source>
</evidence>
<accession>A0A0E0M365</accession>
<organism evidence="2">
    <name type="scientific">Oryza punctata</name>
    <name type="common">Red rice</name>
    <dbReference type="NCBI Taxonomy" id="4537"/>
    <lineage>
        <taxon>Eukaryota</taxon>
        <taxon>Viridiplantae</taxon>
        <taxon>Streptophyta</taxon>
        <taxon>Embryophyta</taxon>
        <taxon>Tracheophyta</taxon>
        <taxon>Spermatophyta</taxon>
        <taxon>Magnoliopsida</taxon>
        <taxon>Liliopsida</taxon>
        <taxon>Poales</taxon>
        <taxon>Poaceae</taxon>
        <taxon>BOP clade</taxon>
        <taxon>Oryzoideae</taxon>
        <taxon>Oryzeae</taxon>
        <taxon>Oryzinae</taxon>
        <taxon>Oryza</taxon>
    </lineage>
</organism>
<dbReference type="HOGENOM" id="CLU_974394_0_0_1"/>
<dbReference type="STRING" id="4537.A0A0E0M365"/>
<dbReference type="AlphaFoldDB" id="A0A0E0M365"/>
<dbReference type="Pfam" id="PF03478">
    <property type="entry name" value="Beta-prop_KIB1-4"/>
    <property type="match status" value="1"/>
</dbReference>
<evidence type="ECO:0000313" key="3">
    <source>
        <dbReference type="Proteomes" id="UP000026962"/>
    </source>
</evidence>
<evidence type="ECO:0000259" key="1">
    <source>
        <dbReference type="Pfam" id="PF03478"/>
    </source>
</evidence>
<reference evidence="2" key="1">
    <citation type="submission" date="2015-04" db="UniProtKB">
        <authorList>
            <consortium name="EnsemblPlants"/>
        </authorList>
    </citation>
    <scope>IDENTIFICATION</scope>
</reference>
<dbReference type="Proteomes" id="UP000026962">
    <property type="component" value="Chromosome 9"/>
</dbReference>
<dbReference type="InterPro" id="IPR005174">
    <property type="entry name" value="KIB1-4_b-propeller"/>
</dbReference>
<sequence>MDSFIWMNAFVCTAAGRPRLASIAVVITFPDMPLVITAQPGSKSWSMVHTDLNLSTNLPFNGRLYGMTQGNNQLVQVYPGTNNPASLAAAAAVIVVAQVPNGISNHLSNCVYYLVETMASMLLVVLHKNANKSATGFTLLAVDLRCGKLTPVTGLGGDKALFLGHDRCVSVSSKNLPSIVGNTIHFTMPGRNPKLATQCQLHNGVRPIRQPVRPYALADHLITNCHHREWTRGLMFHEFYYVPASWN</sequence>
<dbReference type="Gramene" id="OPUNC09G14310.1">
    <property type="protein sequence ID" value="OPUNC09G14310.1"/>
    <property type="gene ID" value="OPUNC09G14310"/>
</dbReference>
<feature type="domain" description="KIB1-4 beta-propeller" evidence="1">
    <location>
        <begin position="22"/>
        <end position="187"/>
    </location>
</feature>
<proteinExistence type="predicted"/>
<dbReference type="EnsemblPlants" id="OPUNC09G14310.1">
    <property type="protein sequence ID" value="OPUNC09G14310.1"/>
    <property type="gene ID" value="OPUNC09G14310"/>
</dbReference>
<dbReference type="eggNOG" id="ENOG502SP2T">
    <property type="taxonomic scope" value="Eukaryota"/>
</dbReference>
<protein>
    <recommendedName>
        <fullName evidence="1">KIB1-4 beta-propeller domain-containing protein</fullName>
    </recommendedName>
</protein>